<dbReference type="PROSITE" id="PS51608">
    <property type="entry name" value="SAM_MT_UBIE"/>
    <property type="match status" value="1"/>
</dbReference>
<comment type="caution">
    <text evidence="6">Lacks conserved residue(s) required for the propagation of feature annotation.</text>
</comment>
<comment type="function">
    <text evidence="6">Methyltransferase required for the conversion of demethylmenaquinol (DMKH2) to menaquinol (MKH2) and the conversion of 2-polyprenyl-6-methoxy-1,4-benzoquinol (DDMQH2) to 2-polyprenyl-3-methyl-6-methoxy-1,4-benzoquinol (DMQH2).</text>
</comment>
<keyword evidence="4 6" id="KW-0831">Ubiquinone biosynthesis</keyword>
<protein>
    <recommendedName>
        <fullName evidence="6">Ubiquinone/menaquinone biosynthesis C-methyltransferase UbiE</fullName>
        <ecNumber evidence="6">2.1.1.163</ecNumber>
        <ecNumber evidence="6">2.1.1.201</ecNumber>
    </recommendedName>
    <alternativeName>
        <fullName evidence="6">2-methoxy-6-polyprenyl-1,4-benzoquinol methylase</fullName>
    </alternativeName>
    <alternativeName>
        <fullName evidence="6">Demethylmenaquinone methyltransferase</fullName>
    </alternativeName>
</protein>
<evidence type="ECO:0000256" key="1">
    <source>
        <dbReference type="ARBA" id="ARBA00022428"/>
    </source>
</evidence>
<evidence type="ECO:0000256" key="4">
    <source>
        <dbReference type="ARBA" id="ARBA00022688"/>
    </source>
</evidence>
<evidence type="ECO:0000313" key="7">
    <source>
        <dbReference type="EMBL" id="SFM65377.1"/>
    </source>
</evidence>
<dbReference type="EMBL" id="FOUO01000018">
    <property type="protein sequence ID" value="SFM65377.1"/>
    <property type="molecule type" value="Genomic_DNA"/>
</dbReference>
<evidence type="ECO:0000256" key="6">
    <source>
        <dbReference type="HAMAP-Rule" id="MF_01813"/>
    </source>
</evidence>
<dbReference type="PANTHER" id="PTHR43591:SF24">
    <property type="entry name" value="2-METHOXY-6-POLYPRENYL-1,4-BENZOQUINOL METHYLASE, MITOCHONDRIAL"/>
    <property type="match status" value="1"/>
</dbReference>
<evidence type="ECO:0000256" key="5">
    <source>
        <dbReference type="ARBA" id="ARBA00022691"/>
    </source>
</evidence>
<dbReference type="RefSeq" id="WP_090487117.1">
    <property type="nucleotide sequence ID" value="NZ_FOUO01000018.1"/>
</dbReference>
<evidence type="ECO:0000256" key="3">
    <source>
        <dbReference type="ARBA" id="ARBA00022679"/>
    </source>
</evidence>
<dbReference type="UniPathway" id="UPA00232"/>
<dbReference type="NCBIfam" id="NF001244">
    <property type="entry name" value="PRK00216.1-5"/>
    <property type="match status" value="1"/>
</dbReference>
<proteinExistence type="inferred from homology"/>
<dbReference type="PROSITE" id="PS01183">
    <property type="entry name" value="UBIE_1"/>
    <property type="match status" value="1"/>
</dbReference>
<feature type="binding site" evidence="6">
    <location>
        <position position="84"/>
    </location>
    <ligand>
        <name>S-adenosyl-L-methionine</name>
        <dbReference type="ChEBI" id="CHEBI:59789"/>
    </ligand>
</feature>
<comment type="similarity">
    <text evidence="6">Belongs to the class I-like SAM-binding methyltransferase superfamily. MenG/UbiE family.</text>
</comment>
<keyword evidence="8" id="KW-1185">Reference proteome</keyword>
<dbReference type="UniPathway" id="UPA00079">
    <property type="reaction ID" value="UER00169"/>
</dbReference>
<feature type="binding site" evidence="6">
    <location>
        <position position="59"/>
    </location>
    <ligand>
        <name>S-adenosyl-L-methionine</name>
        <dbReference type="ChEBI" id="CHEBI:59789"/>
    </ligand>
</feature>
<dbReference type="OrthoDB" id="9808140at2"/>
<dbReference type="GO" id="GO:0009234">
    <property type="term" value="P:menaquinone biosynthetic process"/>
    <property type="evidence" value="ECO:0007669"/>
    <property type="project" value="UniProtKB-UniRule"/>
</dbReference>
<dbReference type="Proteomes" id="UP000199556">
    <property type="component" value="Unassembled WGS sequence"/>
</dbReference>
<accession>A0A1I4SLT4</accession>
<reference evidence="7 8" key="1">
    <citation type="submission" date="2016-10" db="EMBL/GenBank/DDBJ databases">
        <authorList>
            <person name="de Groot N.N."/>
        </authorList>
    </citation>
    <scope>NUCLEOTIDE SEQUENCE [LARGE SCALE GENOMIC DNA]</scope>
    <source>
        <strain evidence="7 8">DSM 4180</strain>
    </source>
</reference>
<comment type="catalytic activity">
    <reaction evidence="6">
        <text>a 2-methoxy-6-(all-trans-polyprenyl)benzene-1,4-diol + S-adenosyl-L-methionine = a 5-methoxy-2-methyl-3-(all-trans-polyprenyl)benzene-1,4-diol + S-adenosyl-L-homocysteine + H(+)</text>
        <dbReference type="Rhea" id="RHEA:28286"/>
        <dbReference type="Rhea" id="RHEA-COMP:10858"/>
        <dbReference type="Rhea" id="RHEA-COMP:10859"/>
        <dbReference type="ChEBI" id="CHEBI:15378"/>
        <dbReference type="ChEBI" id="CHEBI:57856"/>
        <dbReference type="ChEBI" id="CHEBI:59789"/>
        <dbReference type="ChEBI" id="CHEBI:84166"/>
        <dbReference type="ChEBI" id="CHEBI:84167"/>
        <dbReference type="EC" id="2.1.1.201"/>
    </reaction>
</comment>
<dbReference type="PANTHER" id="PTHR43591">
    <property type="entry name" value="METHYLTRANSFERASE"/>
    <property type="match status" value="1"/>
</dbReference>
<dbReference type="InterPro" id="IPR023576">
    <property type="entry name" value="UbiE/COQ5_MeTrFase_CS"/>
</dbReference>
<dbReference type="InterPro" id="IPR004033">
    <property type="entry name" value="UbiE/COQ5_MeTrFase"/>
</dbReference>
<comment type="catalytic activity">
    <reaction evidence="6">
        <text>a 2-demethylmenaquinol + S-adenosyl-L-methionine = a menaquinol + S-adenosyl-L-homocysteine + H(+)</text>
        <dbReference type="Rhea" id="RHEA:42640"/>
        <dbReference type="Rhea" id="RHEA-COMP:9539"/>
        <dbReference type="Rhea" id="RHEA-COMP:9563"/>
        <dbReference type="ChEBI" id="CHEBI:15378"/>
        <dbReference type="ChEBI" id="CHEBI:18151"/>
        <dbReference type="ChEBI" id="CHEBI:55437"/>
        <dbReference type="ChEBI" id="CHEBI:57856"/>
        <dbReference type="ChEBI" id="CHEBI:59789"/>
        <dbReference type="EC" id="2.1.1.163"/>
    </reaction>
</comment>
<dbReference type="SUPFAM" id="SSF53335">
    <property type="entry name" value="S-adenosyl-L-methionine-dependent methyltransferases"/>
    <property type="match status" value="1"/>
</dbReference>
<keyword evidence="3 6" id="KW-0808">Transferase</keyword>
<keyword evidence="5 6" id="KW-0949">S-adenosyl-L-methionine</keyword>
<dbReference type="EC" id="2.1.1.201" evidence="6"/>
<feature type="binding site" evidence="6">
    <location>
        <position position="123"/>
    </location>
    <ligand>
        <name>S-adenosyl-L-methionine</name>
        <dbReference type="ChEBI" id="CHEBI:59789"/>
    </ligand>
</feature>
<dbReference type="Pfam" id="PF01209">
    <property type="entry name" value="Ubie_methyltran"/>
    <property type="match status" value="1"/>
</dbReference>
<keyword evidence="1 6" id="KW-0474">Menaquinone biosynthesis</keyword>
<name>A0A1I4SLT4_ECTMO</name>
<dbReference type="GO" id="GO:0032259">
    <property type="term" value="P:methylation"/>
    <property type="evidence" value="ECO:0007669"/>
    <property type="project" value="UniProtKB-KW"/>
</dbReference>
<keyword evidence="2 6" id="KW-0489">Methyltransferase</keyword>
<comment type="pathway">
    <text evidence="6">Cofactor biosynthesis; ubiquinone biosynthesis.</text>
</comment>
<sequence length="238" mass="26764">MDRQQRIIQMFNDISPTYDRLNRILSFGIDQRWRRNACQAALQNHGRPVRHLVDVATGTGDLILCWREAGRATGTPIQQVTGVDPAQGMLELARRKVKNARFIEAPATSLPLEDEAADMVSISYGIRNVLDVDGALREFHRVLEPGGHLLILEFMSPARPGLVDRIGRFYMSRLLPKVGAFISRDPEAYSYLPESIQGFLTSQALVEKLEAAGFEMVQVKDDTFGISTRFVARRPPRD</sequence>
<dbReference type="EC" id="2.1.1.163" evidence="6"/>
<dbReference type="NCBIfam" id="TIGR01934">
    <property type="entry name" value="MenG_MenH_UbiE"/>
    <property type="match status" value="1"/>
</dbReference>
<dbReference type="CDD" id="cd02440">
    <property type="entry name" value="AdoMet_MTases"/>
    <property type="match status" value="1"/>
</dbReference>
<dbReference type="AlphaFoldDB" id="A0A1I4SLT4"/>
<dbReference type="HAMAP" id="MF_01813">
    <property type="entry name" value="MenG_UbiE_methyltr"/>
    <property type="match status" value="1"/>
</dbReference>
<dbReference type="GO" id="GO:0043770">
    <property type="term" value="F:demethylmenaquinone methyltransferase activity"/>
    <property type="evidence" value="ECO:0007669"/>
    <property type="project" value="UniProtKB-UniRule"/>
</dbReference>
<gene>
    <name evidence="6" type="primary">ubiE</name>
    <name evidence="7" type="ORF">SAMN05421721_11842</name>
</gene>
<dbReference type="GO" id="GO:0009060">
    <property type="term" value="P:aerobic respiration"/>
    <property type="evidence" value="ECO:0007669"/>
    <property type="project" value="UniProtKB-UniRule"/>
</dbReference>
<dbReference type="InterPro" id="IPR029063">
    <property type="entry name" value="SAM-dependent_MTases_sf"/>
</dbReference>
<organism evidence="7 8">
    <name type="scientific">Ectothiorhodospira mobilis</name>
    <dbReference type="NCBI Taxonomy" id="195064"/>
    <lineage>
        <taxon>Bacteria</taxon>
        <taxon>Pseudomonadati</taxon>
        <taxon>Pseudomonadota</taxon>
        <taxon>Gammaproteobacteria</taxon>
        <taxon>Chromatiales</taxon>
        <taxon>Ectothiorhodospiraceae</taxon>
        <taxon>Ectothiorhodospira</taxon>
    </lineage>
</organism>
<comment type="pathway">
    <text evidence="6">Quinol/quinone metabolism; menaquinone biosynthesis; menaquinol from 1,4-dihydroxy-2-naphthoate: step 2/2.</text>
</comment>
<dbReference type="Gene3D" id="3.40.50.150">
    <property type="entry name" value="Vaccinia Virus protein VP39"/>
    <property type="match status" value="1"/>
</dbReference>
<evidence type="ECO:0000256" key="2">
    <source>
        <dbReference type="ARBA" id="ARBA00022603"/>
    </source>
</evidence>
<dbReference type="GO" id="GO:0008425">
    <property type="term" value="F:2-methoxy-6-polyprenyl-1,4-benzoquinol methyltransferase activity"/>
    <property type="evidence" value="ECO:0007669"/>
    <property type="project" value="UniProtKB-UniRule"/>
</dbReference>
<dbReference type="STRING" id="195064.SAMN05421721_11842"/>
<evidence type="ECO:0000313" key="8">
    <source>
        <dbReference type="Proteomes" id="UP000199556"/>
    </source>
</evidence>